<dbReference type="HAMAP" id="MF_00524">
    <property type="entry name" value="Glucokinase"/>
    <property type="match status" value="1"/>
</dbReference>
<dbReference type="Gene3D" id="3.30.420.40">
    <property type="match status" value="1"/>
</dbReference>
<keyword evidence="3" id="KW-0067">ATP-binding</keyword>
<accession>A0A653E755</accession>
<dbReference type="GO" id="GO:0005536">
    <property type="term" value="F:D-glucose binding"/>
    <property type="evidence" value="ECO:0007669"/>
    <property type="project" value="InterPro"/>
</dbReference>
<dbReference type="GO" id="GO:0005829">
    <property type="term" value="C:cytosol"/>
    <property type="evidence" value="ECO:0007669"/>
    <property type="project" value="TreeGrafter"/>
</dbReference>
<dbReference type="PANTHER" id="PTHR47690:SF1">
    <property type="entry name" value="GLUCOKINASE"/>
    <property type="match status" value="1"/>
</dbReference>
<organism evidence="5">
    <name type="scientific">Pseudomonas marincola</name>
    <dbReference type="NCBI Taxonomy" id="437900"/>
    <lineage>
        <taxon>Bacteria</taxon>
        <taxon>Pseudomonadati</taxon>
        <taxon>Pseudomonadota</taxon>
        <taxon>Gammaproteobacteria</taxon>
        <taxon>Pseudomonadales</taxon>
        <taxon>Pseudomonadaceae</taxon>
        <taxon>Pseudomonas</taxon>
    </lineage>
</organism>
<sequence length="317" mass="32791">MTVAIVGDIGGTHARFAVWRDNGLEQIEVLATADYSSPESALAAYCERAGLSLGAGSAVCLACAGPVSDGDFQFTNNHWRINRAAFCRALHIERLLLINDFAATALGVTLLEPNERLAVRAGHAQADRPVVVIGPGTGLGAANLLPKGAGEWQALPGEGGHVDLPIGSESEAELWLLLHRQFGAVQAEDVLSGAGLLALYAVVCQRNGQPAQHANAAQICAAALQGESLATNALEQFCVWLGRVAGNHALSLGARGGVYIVGGMVPKFADFFVRSGFAAAFADKGAMGDYLADVPVWLVTAPYPGLLGAGVALQQAG</sequence>
<proteinExistence type="inferred from homology"/>
<dbReference type="AlphaFoldDB" id="A0A653E755"/>
<evidence type="ECO:0000256" key="1">
    <source>
        <dbReference type="ARBA" id="ARBA00022679"/>
    </source>
</evidence>
<dbReference type="CDD" id="cd24008">
    <property type="entry name" value="ASKHA_NBD_GLK"/>
    <property type="match status" value="1"/>
</dbReference>
<comment type="subcellular location">
    <subcellularLocation>
        <location evidence="3">Cytoplasm</location>
    </subcellularLocation>
</comment>
<dbReference type="InterPro" id="IPR050201">
    <property type="entry name" value="Bacterial_glucokinase"/>
</dbReference>
<dbReference type="EMBL" id="LR215729">
    <property type="protein sequence ID" value="VEV98560.1"/>
    <property type="molecule type" value="Genomic_DNA"/>
</dbReference>
<comment type="catalytic activity">
    <reaction evidence="3">
        <text>D-glucose + ATP = D-glucose 6-phosphate + ADP + H(+)</text>
        <dbReference type="Rhea" id="RHEA:17825"/>
        <dbReference type="ChEBI" id="CHEBI:4167"/>
        <dbReference type="ChEBI" id="CHEBI:15378"/>
        <dbReference type="ChEBI" id="CHEBI:30616"/>
        <dbReference type="ChEBI" id="CHEBI:61548"/>
        <dbReference type="ChEBI" id="CHEBI:456216"/>
        <dbReference type="EC" id="2.7.1.2"/>
    </reaction>
</comment>
<dbReference type="GO" id="GO:0006096">
    <property type="term" value="P:glycolytic process"/>
    <property type="evidence" value="ECO:0007669"/>
    <property type="project" value="UniProtKB-UniRule"/>
</dbReference>
<reference evidence="5" key="1">
    <citation type="submission" date="2019-02" db="EMBL/GenBank/DDBJ databases">
        <authorList>
            <consortium name="Genoscope - CEA"/>
            <person name="William W."/>
        </authorList>
    </citation>
    <scope>NUCLEOTIDE SEQUENCE [LARGE SCALE GENOMIC DNA]</scope>
    <source>
        <strain evidence="5">YSy11</strain>
    </source>
</reference>
<dbReference type="InterPro" id="IPR003836">
    <property type="entry name" value="Glucokinase"/>
</dbReference>
<keyword evidence="3" id="KW-0547">Nucleotide-binding</keyword>
<evidence type="ECO:0000256" key="2">
    <source>
        <dbReference type="ARBA" id="ARBA00022777"/>
    </source>
</evidence>
<gene>
    <name evidence="3 5" type="primary">glk</name>
    <name evidence="5" type="ORF">PMYSY11_3516</name>
</gene>
<dbReference type="RefSeq" id="WP_150548986.1">
    <property type="nucleotide sequence ID" value="NZ_LR215729.2"/>
</dbReference>
<feature type="binding site" evidence="3">
    <location>
        <begin position="7"/>
        <end position="12"/>
    </location>
    <ligand>
        <name>ATP</name>
        <dbReference type="ChEBI" id="CHEBI:30616"/>
    </ligand>
</feature>
<evidence type="ECO:0000256" key="4">
    <source>
        <dbReference type="RuleBase" id="RU004046"/>
    </source>
</evidence>
<keyword evidence="3" id="KW-0963">Cytoplasm</keyword>
<dbReference type="GO" id="GO:0004340">
    <property type="term" value="F:glucokinase activity"/>
    <property type="evidence" value="ECO:0007669"/>
    <property type="project" value="UniProtKB-UniRule"/>
</dbReference>
<keyword evidence="1 3" id="KW-0808">Transferase</keyword>
<name>A0A653E755_9PSED</name>
<dbReference type="EC" id="2.7.1.2" evidence="3"/>
<dbReference type="PANTHER" id="PTHR47690">
    <property type="entry name" value="GLUCOKINASE"/>
    <property type="match status" value="1"/>
</dbReference>
<dbReference type="InterPro" id="IPR043129">
    <property type="entry name" value="ATPase_NBD"/>
</dbReference>
<dbReference type="NCBIfam" id="NF001415">
    <property type="entry name" value="PRK00292.1-2"/>
    <property type="match status" value="1"/>
</dbReference>
<evidence type="ECO:0000256" key="3">
    <source>
        <dbReference type="HAMAP-Rule" id="MF_00524"/>
    </source>
</evidence>
<dbReference type="NCBIfam" id="TIGR00749">
    <property type="entry name" value="glk"/>
    <property type="match status" value="1"/>
</dbReference>
<dbReference type="GO" id="GO:0005524">
    <property type="term" value="F:ATP binding"/>
    <property type="evidence" value="ECO:0007669"/>
    <property type="project" value="UniProtKB-UniRule"/>
</dbReference>
<protein>
    <recommendedName>
        <fullName evidence="3">Glucokinase</fullName>
        <ecNumber evidence="3">2.7.1.2</ecNumber>
    </recommendedName>
    <alternativeName>
        <fullName evidence="3">Glucose kinase</fullName>
    </alternativeName>
</protein>
<keyword evidence="2 3" id="KW-0418">Kinase</keyword>
<comment type="similarity">
    <text evidence="3 4">Belongs to the bacterial glucokinase family.</text>
</comment>
<dbReference type="SUPFAM" id="SSF53067">
    <property type="entry name" value="Actin-like ATPase domain"/>
    <property type="match status" value="1"/>
</dbReference>
<keyword evidence="3" id="KW-0324">Glycolysis</keyword>
<dbReference type="Gene3D" id="3.40.367.20">
    <property type="match status" value="1"/>
</dbReference>
<dbReference type="Pfam" id="PF02685">
    <property type="entry name" value="Glucokinase"/>
    <property type="match status" value="1"/>
</dbReference>
<evidence type="ECO:0000313" key="5">
    <source>
        <dbReference type="EMBL" id="VEV98560.1"/>
    </source>
</evidence>